<organism evidence="8 9">
    <name type="scientific">Aerophobetes bacterium</name>
    <dbReference type="NCBI Taxonomy" id="2030807"/>
    <lineage>
        <taxon>Bacteria</taxon>
        <taxon>Candidatus Aerophobota</taxon>
    </lineage>
</organism>
<dbReference type="Gene3D" id="3.10.50.40">
    <property type="match status" value="1"/>
</dbReference>
<dbReference type="Pfam" id="PF13624">
    <property type="entry name" value="SurA_N_3"/>
    <property type="match status" value="1"/>
</dbReference>
<dbReference type="EMBL" id="SOIZ01000086">
    <property type="protein sequence ID" value="TET63754.1"/>
    <property type="molecule type" value="Genomic_DNA"/>
</dbReference>
<dbReference type="InterPro" id="IPR050245">
    <property type="entry name" value="PrsA_foldase"/>
</dbReference>
<keyword evidence="4 6" id="KW-0697">Rotamase</keyword>
<evidence type="ECO:0000256" key="2">
    <source>
        <dbReference type="ARBA" id="ARBA00013194"/>
    </source>
</evidence>
<sequence length="321" mass="37214">MKSSLFLAFLIFLGAGLAAYPAELIDRIIAAVDGEIVTQSELLLELRLNLNPESPDITREVLSSLISKRIYLQEAKKQGITPNSRSVENIIAEKSKGMSSQEFERVLQEKRISLEDYKSWLAKEIMIYELRRQKSKEIEREVRVDQEETRNFYLKLEQYLEGTEGEREIREFYELYEEELRHAGKVRMAQILVRSEEEADRILSRIKDGEDFSYLAKEVSLGPAAEKGGQLGWIDPATLKSPLKELIGKLESPATIKVKGEGLFRIIQLQDRKEVSFHEYRDKIEEYLENRRSEEILREWFEDLESKAEIEIIANLAGETH</sequence>
<accession>A0A523W9S3</accession>
<dbReference type="SUPFAM" id="SSF109998">
    <property type="entry name" value="Triger factor/SurA peptide-binding domain-like"/>
    <property type="match status" value="1"/>
</dbReference>
<protein>
    <recommendedName>
        <fullName evidence="2">peptidylprolyl isomerase</fullName>
        <ecNumber evidence="2">5.2.1.8</ecNumber>
    </recommendedName>
</protein>
<dbReference type="InterPro" id="IPR027304">
    <property type="entry name" value="Trigger_fact/SurA_dom_sf"/>
</dbReference>
<dbReference type="SUPFAM" id="SSF54534">
    <property type="entry name" value="FKBP-like"/>
    <property type="match status" value="1"/>
</dbReference>
<evidence type="ECO:0000313" key="9">
    <source>
        <dbReference type="Proteomes" id="UP000319130"/>
    </source>
</evidence>
<evidence type="ECO:0000256" key="4">
    <source>
        <dbReference type="ARBA" id="ARBA00023110"/>
    </source>
</evidence>
<dbReference type="GO" id="GO:0003755">
    <property type="term" value="F:peptidyl-prolyl cis-trans isomerase activity"/>
    <property type="evidence" value="ECO:0007669"/>
    <property type="project" value="UniProtKB-KW"/>
</dbReference>
<evidence type="ECO:0000313" key="8">
    <source>
        <dbReference type="EMBL" id="TET63754.1"/>
    </source>
</evidence>
<comment type="caution">
    <text evidence="8">The sequence shown here is derived from an EMBL/GenBank/DDBJ whole genome shotgun (WGS) entry which is preliminary data.</text>
</comment>
<dbReference type="PANTHER" id="PTHR47245:SF1">
    <property type="entry name" value="FOLDASE PROTEIN PRSA"/>
    <property type="match status" value="1"/>
</dbReference>
<keyword evidence="3" id="KW-0732">Signal</keyword>
<dbReference type="Proteomes" id="UP000319130">
    <property type="component" value="Unassembled WGS sequence"/>
</dbReference>
<dbReference type="Pfam" id="PF13616">
    <property type="entry name" value="Rotamase_3"/>
    <property type="match status" value="1"/>
</dbReference>
<evidence type="ECO:0000256" key="1">
    <source>
        <dbReference type="ARBA" id="ARBA00000971"/>
    </source>
</evidence>
<dbReference type="AlphaFoldDB" id="A0A523W9S3"/>
<evidence type="ECO:0000256" key="5">
    <source>
        <dbReference type="ARBA" id="ARBA00023235"/>
    </source>
</evidence>
<comment type="catalytic activity">
    <reaction evidence="1">
        <text>[protein]-peptidylproline (omega=180) = [protein]-peptidylproline (omega=0)</text>
        <dbReference type="Rhea" id="RHEA:16237"/>
        <dbReference type="Rhea" id="RHEA-COMP:10747"/>
        <dbReference type="Rhea" id="RHEA-COMP:10748"/>
        <dbReference type="ChEBI" id="CHEBI:83833"/>
        <dbReference type="ChEBI" id="CHEBI:83834"/>
        <dbReference type="EC" id="5.2.1.8"/>
    </reaction>
</comment>
<gene>
    <name evidence="8" type="ORF">E3J48_02110</name>
</gene>
<dbReference type="Gene3D" id="1.10.4030.10">
    <property type="entry name" value="Porin chaperone SurA, peptide-binding domain"/>
    <property type="match status" value="1"/>
</dbReference>
<dbReference type="PROSITE" id="PS50198">
    <property type="entry name" value="PPIC_PPIASE_2"/>
    <property type="match status" value="1"/>
</dbReference>
<feature type="domain" description="PpiC" evidence="7">
    <location>
        <begin position="183"/>
        <end position="252"/>
    </location>
</feature>
<dbReference type="InterPro" id="IPR046357">
    <property type="entry name" value="PPIase_dom_sf"/>
</dbReference>
<evidence type="ECO:0000259" key="7">
    <source>
        <dbReference type="PROSITE" id="PS50198"/>
    </source>
</evidence>
<evidence type="ECO:0000256" key="6">
    <source>
        <dbReference type="PROSITE-ProRule" id="PRU00278"/>
    </source>
</evidence>
<dbReference type="InterPro" id="IPR000297">
    <property type="entry name" value="PPIase_PpiC"/>
</dbReference>
<dbReference type="EC" id="5.2.1.8" evidence="2"/>
<dbReference type="PANTHER" id="PTHR47245">
    <property type="entry name" value="PEPTIDYLPROLYL ISOMERASE"/>
    <property type="match status" value="1"/>
</dbReference>
<evidence type="ECO:0000256" key="3">
    <source>
        <dbReference type="ARBA" id="ARBA00022729"/>
    </source>
</evidence>
<reference evidence="8 9" key="1">
    <citation type="submission" date="2019-03" db="EMBL/GenBank/DDBJ databases">
        <title>Metabolic potential of uncultured bacteria and archaea associated with petroleum seepage in deep-sea sediments.</title>
        <authorList>
            <person name="Dong X."/>
            <person name="Hubert C."/>
        </authorList>
    </citation>
    <scope>NUCLEOTIDE SEQUENCE [LARGE SCALE GENOMIC DNA]</scope>
    <source>
        <strain evidence="8">E29_bin52</strain>
    </source>
</reference>
<proteinExistence type="predicted"/>
<keyword evidence="5 6" id="KW-0413">Isomerase</keyword>
<name>A0A523W9S3_UNCAE</name>